<dbReference type="AlphaFoldDB" id="A0A8R1TV05"/>
<organism evidence="1 2">
    <name type="scientific">Onchocerca volvulus</name>
    <dbReference type="NCBI Taxonomy" id="6282"/>
    <lineage>
        <taxon>Eukaryota</taxon>
        <taxon>Metazoa</taxon>
        <taxon>Ecdysozoa</taxon>
        <taxon>Nematoda</taxon>
        <taxon>Chromadorea</taxon>
        <taxon>Rhabditida</taxon>
        <taxon>Spirurina</taxon>
        <taxon>Spiruromorpha</taxon>
        <taxon>Filarioidea</taxon>
        <taxon>Onchocercidae</taxon>
        <taxon>Onchocerca</taxon>
    </lineage>
</organism>
<accession>A0A8R1TV05</accession>
<proteinExistence type="predicted"/>
<evidence type="ECO:0000313" key="1">
    <source>
        <dbReference type="EnsemblMetazoa" id="OVOC5040.1"/>
    </source>
</evidence>
<reference evidence="1" key="2">
    <citation type="submission" date="2022-06" db="UniProtKB">
        <authorList>
            <consortium name="EnsemblMetazoa"/>
        </authorList>
    </citation>
    <scope>IDENTIFICATION</scope>
</reference>
<keyword evidence="2" id="KW-1185">Reference proteome</keyword>
<protein>
    <submittedName>
        <fullName evidence="1">Uncharacterized protein</fullName>
    </submittedName>
</protein>
<name>A0A8R1TV05_ONCVO</name>
<dbReference type="Proteomes" id="UP000024404">
    <property type="component" value="Unassembled WGS sequence"/>
</dbReference>
<dbReference type="EMBL" id="CMVM020000148">
    <property type="status" value="NOT_ANNOTATED_CDS"/>
    <property type="molecule type" value="Genomic_DNA"/>
</dbReference>
<reference evidence="2" key="1">
    <citation type="submission" date="2013-10" db="EMBL/GenBank/DDBJ databases">
        <title>Genome sequencing of Onchocerca volvulus.</title>
        <authorList>
            <person name="Cotton J."/>
            <person name="Tsai J."/>
            <person name="Stanley E."/>
            <person name="Tracey A."/>
            <person name="Holroyd N."/>
            <person name="Lustigman S."/>
            <person name="Berriman M."/>
        </authorList>
    </citation>
    <scope>NUCLEOTIDE SEQUENCE</scope>
</reference>
<evidence type="ECO:0000313" key="2">
    <source>
        <dbReference type="Proteomes" id="UP000024404"/>
    </source>
</evidence>
<sequence>MFEIYGSVFGPVWHNSQANCPKFFISYGKHWSIYYDVTKEKKVPEVIQYDHDIIILKSSLASLRTRLFEIAHQVRQDRVIPNWLPCSLIIHCYVNVEGLRQNANFML</sequence>
<dbReference type="EnsemblMetazoa" id="OVOC5040.1">
    <property type="protein sequence ID" value="OVOC5040.1"/>
    <property type="gene ID" value="WBGene00241849"/>
</dbReference>